<evidence type="ECO:0000313" key="4">
    <source>
        <dbReference type="Proteomes" id="UP000198582"/>
    </source>
</evidence>
<dbReference type="Pfam" id="PF13810">
    <property type="entry name" value="DUF4185"/>
    <property type="match status" value="1"/>
</dbReference>
<dbReference type="Proteomes" id="UP000198582">
    <property type="component" value="Unassembled WGS sequence"/>
</dbReference>
<sequence>MDEIRRRRFVALAAGAAAGAVVSPLGLAAAAPNRTRPRLDVSPADTGGFVYPAPGQTTGPGVLPAKPASAEYLGRQDYGTEVARDLGFSGVLNGQSVWTFGDTLLPDGNGGYAFRASDSVGLGDSSNPLRIYDRADSSGPTEWIPLNDAENANGGLGRYGMGGTNVIEYAPGQGLVWYLKNDRGTNGQGIVGAGVATVGIGPFGPIATRASDTMWGPTEPWWGDNGVTYNPLDGKVYVYGHGPAPFSNNVYLARATAANATDVSAYEYWDQSAKAWTTRRFSLSGALGTVVLTDELAIFANGEIGQSNAFWSNHYNTWMYVAGANVGYSDIMVSTAPNLEGPWTTPVTIASTCPGGSCGLRYAIAPHPEYDPSGATILVTWTDSNVIYTVRVHWR</sequence>
<feature type="domain" description="DUF4185" evidence="2">
    <location>
        <begin position="227"/>
        <end position="389"/>
    </location>
</feature>
<keyword evidence="4" id="KW-1185">Reference proteome</keyword>
<dbReference type="RefSeq" id="WP_091615698.1">
    <property type="nucleotide sequence ID" value="NZ_FOEF01000003.1"/>
</dbReference>
<dbReference type="AlphaFoldDB" id="A0A1H8US38"/>
<dbReference type="InterPro" id="IPR025442">
    <property type="entry name" value="DUF4185"/>
</dbReference>
<accession>A0A1H8US38</accession>
<gene>
    <name evidence="3" type="ORF">SAMN04489732_103427</name>
</gene>
<dbReference type="EMBL" id="FOEF01000003">
    <property type="protein sequence ID" value="SEP05823.1"/>
    <property type="molecule type" value="Genomic_DNA"/>
</dbReference>
<evidence type="ECO:0000259" key="2">
    <source>
        <dbReference type="Pfam" id="PF13810"/>
    </source>
</evidence>
<protein>
    <recommendedName>
        <fullName evidence="2">DUF4185 domain-containing protein</fullName>
    </recommendedName>
</protein>
<keyword evidence="1" id="KW-0732">Signal</keyword>
<feature type="chain" id="PRO_5039185786" description="DUF4185 domain-containing protein" evidence="1">
    <location>
        <begin position="29"/>
        <end position="395"/>
    </location>
</feature>
<dbReference type="OrthoDB" id="284233at2"/>
<name>A0A1H8US38_9PSEU</name>
<dbReference type="PROSITE" id="PS51318">
    <property type="entry name" value="TAT"/>
    <property type="match status" value="1"/>
</dbReference>
<feature type="signal peptide" evidence="1">
    <location>
        <begin position="1"/>
        <end position="28"/>
    </location>
</feature>
<dbReference type="STRING" id="394193.SAMN04489732_103427"/>
<organism evidence="3 4">
    <name type="scientific">Amycolatopsis saalfeldensis</name>
    <dbReference type="NCBI Taxonomy" id="394193"/>
    <lineage>
        <taxon>Bacteria</taxon>
        <taxon>Bacillati</taxon>
        <taxon>Actinomycetota</taxon>
        <taxon>Actinomycetes</taxon>
        <taxon>Pseudonocardiales</taxon>
        <taxon>Pseudonocardiaceae</taxon>
        <taxon>Amycolatopsis</taxon>
    </lineage>
</organism>
<evidence type="ECO:0000256" key="1">
    <source>
        <dbReference type="SAM" id="SignalP"/>
    </source>
</evidence>
<proteinExistence type="predicted"/>
<evidence type="ECO:0000313" key="3">
    <source>
        <dbReference type="EMBL" id="SEP05823.1"/>
    </source>
</evidence>
<dbReference type="InterPro" id="IPR006311">
    <property type="entry name" value="TAT_signal"/>
</dbReference>
<reference evidence="3 4" key="1">
    <citation type="submission" date="2016-10" db="EMBL/GenBank/DDBJ databases">
        <authorList>
            <person name="de Groot N.N."/>
        </authorList>
    </citation>
    <scope>NUCLEOTIDE SEQUENCE [LARGE SCALE GENOMIC DNA]</scope>
    <source>
        <strain evidence="3 4">DSM 44993</strain>
    </source>
</reference>